<proteinExistence type="predicted"/>
<feature type="region of interest" description="Disordered" evidence="1">
    <location>
        <begin position="64"/>
        <end position="112"/>
    </location>
</feature>
<sequence>MNEMVKSPPGDTCWEWLDSKQDDKRIDRMTKSALCHSWIYGWGNNKSSDDIVSSDDEWEEYDYGNPPNTTTDSFFKPYMRTPEKTNIEKDDERSQTKSKYSCTSNSNDEPPKKVCAKQKILKLLNIHLD</sequence>
<name>A0A6L2KWJ2_TANCI</name>
<comment type="caution">
    <text evidence="2">The sequence shown here is derived from an EMBL/GenBank/DDBJ whole genome shotgun (WGS) entry which is preliminary data.</text>
</comment>
<gene>
    <name evidence="2" type="ORF">Tci_024232</name>
</gene>
<evidence type="ECO:0000313" key="2">
    <source>
        <dbReference type="EMBL" id="GEU52254.1"/>
    </source>
</evidence>
<evidence type="ECO:0000256" key="1">
    <source>
        <dbReference type="SAM" id="MobiDB-lite"/>
    </source>
</evidence>
<dbReference type="EMBL" id="BKCJ010002988">
    <property type="protein sequence ID" value="GEU52254.1"/>
    <property type="molecule type" value="Genomic_DNA"/>
</dbReference>
<feature type="compositionally biased region" description="Polar residues" evidence="1">
    <location>
        <begin position="97"/>
        <end position="108"/>
    </location>
</feature>
<reference evidence="2" key="1">
    <citation type="journal article" date="2019" name="Sci. Rep.">
        <title>Draft genome of Tanacetum cinerariifolium, the natural source of mosquito coil.</title>
        <authorList>
            <person name="Yamashiro T."/>
            <person name="Shiraishi A."/>
            <person name="Satake H."/>
            <person name="Nakayama K."/>
        </authorList>
    </citation>
    <scope>NUCLEOTIDE SEQUENCE</scope>
</reference>
<organism evidence="2">
    <name type="scientific">Tanacetum cinerariifolium</name>
    <name type="common">Dalmatian daisy</name>
    <name type="synonym">Chrysanthemum cinerariifolium</name>
    <dbReference type="NCBI Taxonomy" id="118510"/>
    <lineage>
        <taxon>Eukaryota</taxon>
        <taxon>Viridiplantae</taxon>
        <taxon>Streptophyta</taxon>
        <taxon>Embryophyta</taxon>
        <taxon>Tracheophyta</taxon>
        <taxon>Spermatophyta</taxon>
        <taxon>Magnoliopsida</taxon>
        <taxon>eudicotyledons</taxon>
        <taxon>Gunneridae</taxon>
        <taxon>Pentapetalae</taxon>
        <taxon>asterids</taxon>
        <taxon>campanulids</taxon>
        <taxon>Asterales</taxon>
        <taxon>Asteraceae</taxon>
        <taxon>Asteroideae</taxon>
        <taxon>Anthemideae</taxon>
        <taxon>Anthemidinae</taxon>
        <taxon>Tanacetum</taxon>
    </lineage>
</organism>
<dbReference type="AlphaFoldDB" id="A0A6L2KWJ2"/>
<protein>
    <submittedName>
        <fullName evidence="2">Uncharacterized protein</fullName>
    </submittedName>
</protein>
<feature type="compositionally biased region" description="Basic and acidic residues" evidence="1">
    <location>
        <begin position="81"/>
        <end position="95"/>
    </location>
</feature>
<accession>A0A6L2KWJ2</accession>